<name>A0AAE3ZHW2_9ACTN</name>
<accession>A0AAE3ZHW2</accession>
<organism evidence="1 2">
    <name type="scientific">Haloactinomyces albus</name>
    <dbReference type="NCBI Taxonomy" id="1352928"/>
    <lineage>
        <taxon>Bacteria</taxon>
        <taxon>Bacillati</taxon>
        <taxon>Actinomycetota</taxon>
        <taxon>Actinomycetes</taxon>
        <taxon>Actinopolysporales</taxon>
        <taxon>Actinopolysporaceae</taxon>
        <taxon>Haloactinomyces</taxon>
    </lineage>
</organism>
<dbReference type="EMBL" id="JAVDXW010000001">
    <property type="protein sequence ID" value="MDR7303965.1"/>
    <property type="molecule type" value="Genomic_DNA"/>
</dbReference>
<sequence length="39" mass="4067">MLNRVGWGSGAHASNSSICGVVNGVIVRPEMRQPSGVSR</sequence>
<gene>
    <name evidence="1" type="ORF">JOF55_004146</name>
</gene>
<comment type="caution">
    <text evidence="1">The sequence shown here is derived from an EMBL/GenBank/DDBJ whole genome shotgun (WGS) entry which is preliminary data.</text>
</comment>
<dbReference type="AlphaFoldDB" id="A0AAE3ZHW2"/>
<protein>
    <submittedName>
        <fullName evidence="1">Uncharacterized protein</fullName>
    </submittedName>
</protein>
<keyword evidence="2" id="KW-1185">Reference proteome</keyword>
<dbReference type="Proteomes" id="UP001180845">
    <property type="component" value="Unassembled WGS sequence"/>
</dbReference>
<evidence type="ECO:0000313" key="2">
    <source>
        <dbReference type="Proteomes" id="UP001180845"/>
    </source>
</evidence>
<proteinExistence type="predicted"/>
<evidence type="ECO:0000313" key="1">
    <source>
        <dbReference type="EMBL" id="MDR7303965.1"/>
    </source>
</evidence>
<reference evidence="1" key="1">
    <citation type="submission" date="2023-07" db="EMBL/GenBank/DDBJ databases">
        <title>Sequencing the genomes of 1000 actinobacteria strains.</title>
        <authorList>
            <person name="Klenk H.-P."/>
        </authorList>
    </citation>
    <scope>NUCLEOTIDE SEQUENCE</scope>
    <source>
        <strain evidence="1">DSM 45977</strain>
    </source>
</reference>